<protein>
    <submittedName>
        <fullName evidence="2">Uncharacterized protein</fullName>
    </submittedName>
</protein>
<reference evidence="2" key="1">
    <citation type="submission" date="2023-07" db="EMBL/GenBank/DDBJ databases">
        <authorList>
            <consortium name="AG Swart"/>
            <person name="Singh M."/>
            <person name="Singh A."/>
            <person name="Seah K."/>
            <person name="Emmerich C."/>
        </authorList>
    </citation>
    <scope>NUCLEOTIDE SEQUENCE</scope>
    <source>
        <strain evidence="2">DP1</strain>
    </source>
</reference>
<feature type="compositionally biased region" description="Low complexity" evidence="1">
    <location>
        <begin position="19"/>
        <end position="32"/>
    </location>
</feature>
<feature type="compositionally biased region" description="Polar residues" evidence="1">
    <location>
        <begin position="1"/>
        <end position="10"/>
    </location>
</feature>
<dbReference type="EMBL" id="CAMPGE010006661">
    <property type="protein sequence ID" value="CAI2365536.1"/>
    <property type="molecule type" value="Genomic_DNA"/>
</dbReference>
<proteinExistence type="predicted"/>
<keyword evidence="3" id="KW-1185">Reference proteome</keyword>
<comment type="caution">
    <text evidence="2">The sequence shown here is derived from an EMBL/GenBank/DDBJ whole genome shotgun (WGS) entry which is preliminary data.</text>
</comment>
<dbReference type="Proteomes" id="UP001295684">
    <property type="component" value="Unassembled WGS sequence"/>
</dbReference>
<accession>A0AAD1XCK4</accession>
<sequence>MGCNNSSKNIKSLKPLEASSKTSSSSVETPRSSFRDNVVQDVHKRNRMVKAYFKEVHEIQDKMNTLETSIEIRRITSLQEDPQALKTFEDLEETQKTLLDKIAIQENIIHNGITRLRIVESSSLNSSKDANTSCNRRKMH</sequence>
<evidence type="ECO:0000313" key="3">
    <source>
        <dbReference type="Proteomes" id="UP001295684"/>
    </source>
</evidence>
<dbReference type="AlphaFoldDB" id="A0AAD1XCK4"/>
<gene>
    <name evidence="2" type="ORF">ECRASSUSDP1_LOCUS6857</name>
</gene>
<name>A0AAD1XCK4_EUPCR</name>
<evidence type="ECO:0000313" key="2">
    <source>
        <dbReference type="EMBL" id="CAI2365536.1"/>
    </source>
</evidence>
<feature type="region of interest" description="Disordered" evidence="1">
    <location>
        <begin position="1"/>
        <end position="39"/>
    </location>
</feature>
<organism evidence="2 3">
    <name type="scientific">Euplotes crassus</name>
    <dbReference type="NCBI Taxonomy" id="5936"/>
    <lineage>
        <taxon>Eukaryota</taxon>
        <taxon>Sar</taxon>
        <taxon>Alveolata</taxon>
        <taxon>Ciliophora</taxon>
        <taxon>Intramacronucleata</taxon>
        <taxon>Spirotrichea</taxon>
        <taxon>Hypotrichia</taxon>
        <taxon>Euplotida</taxon>
        <taxon>Euplotidae</taxon>
        <taxon>Moneuplotes</taxon>
    </lineage>
</organism>
<evidence type="ECO:0000256" key="1">
    <source>
        <dbReference type="SAM" id="MobiDB-lite"/>
    </source>
</evidence>